<organism evidence="2 3">
    <name type="scientific">Lacinutrix gracilariae</name>
    <dbReference type="NCBI Taxonomy" id="1747198"/>
    <lineage>
        <taxon>Bacteria</taxon>
        <taxon>Pseudomonadati</taxon>
        <taxon>Bacteroidota</taxon>
        <taxon>Flavobacteriia</taxon>
        <taxon>Flavobacteriales</taxon>
        <taxon>Flavobacteriaceae</taxon>
        <taxon>Lacinutrix</taxon>
    </lineage>
</organism>
<reference evidence="3" key="1">
    <citation type="journal article" date="2019" name="Int. J. Syst. Evol. Microbiol.">
        <title>The Global Catalogue of Microorganisms (GCM) 10K type strain sequencing project: providing services to taxonomists for standard genome sequencing and annotation.</title>
        <authorList>
            <consortium name="The Broad Institute Genomics Platform"/>
            <consortium name="The Broad Institute Genome Sequencing Center for Infectious Disease"/>
            <person name="Wu L."/>
            <person name="Ma J."/>
        </authorList>
    </citation>
    <scope>NUCLEOTIDE SEQUENCE [LARGE SCALE GENOMIC DNA]</scope>
    <source>
        <strain evidence="3">KCTC 42808</strain>
    </source>
</reference>
<name>A0ABW5K2V7_9FLAO</name>
<evidence type="ECO:0000256" key="1">
    <source>
        <dbReference type="SAM" id="SignalP"/>
    </source>
</evidence>
<feature type="chain" id="PRO_5045655156" evidence="1">
    <location>
        <begin position="20"/>
        <end position="565"/>
    </location>
</feature>
<evidence type="ECO:0000313" key="3">
    <source>
        <dbReference type="Proteomes" id="UP001597467"/>
    </source>
</evidence>
<protein>
    <submittedName>
        <fullName evidence="2">Uncharacterized protein</fullName>
    </submittedName>
</protein>
<keyword evidence="1" id="KW-0732">Signal</keyword>
<evidence type="ECO:0000313" key="2">
    <source>
        <dbReference type="EMBL" id="MFD2542728.1"/>
    </source>
</evidence>
<sequence>MKKIYLLLCICVFVFTANAQNEISPDYNFTVSEPYQVYDAAKKYYFSKNSEILAVKPWKKYLVIQKFGVDGLQLISEKKYEDLPDNYVVEGMIELQDKYYFFYSSWSGKKTKQERLYYREIDFNTGEFIGESVKLINVSGKLAGSPMATYTSGGGFAVGGFGMSFGGFGVVDKFDFLTSKDESKLLVQYRKKPKVKRDTKSYDKIGVNVFDTNLNTIWSKEYKMPYTERRMNLVDFAVDSDGHGYILTKVFHDDSNKDKRKKKDTEANYHMELFRLLDGSEGIEKSKIVLNDKFINGISLFESPDGFMVCAGFYTNGLNNNLGNSDGLFTFKITKEGELVEKNAHEIPVEVLNQYVSKRTQKKNKKKDKENKAEFTNLQLRDLIINPDGSLVLIGEQTYVVTHYRSNGQVYYTFHNNDMLLSKVDASGDLEWMKKLPKRQSGAPKIGQVYDTSKTYQGGMSYSYFFTNGNHYMVYLDNVKNIDLKLDEVPAKHSDGHGGYLTAYKINDATGTVTKDNILDTRNVTNKLEVYQFSNNRVVKTAENQFVIEFYKKKKEDVLIKVEIK</sequence>
<proteinExistence type="predicted"/>
<comment type="caution">
    <text evidence="2">The sequence shown here is derived from an EMBL/GenBank/DDBJ whole genome shotgun (WGS) entry which is preliminary data.</text>
</comment>
<accession>A0ABW5K2V7</accession>
<dbReference type="Proteomes" id="UP001597467">
    <property type="component" value="Unassembled WGS sequence"/>
</dbReference>
<dbReference type="EMBL" id="JBHULM010000011">
    <property type="protein sequence ID" value="MFD2542728.1"/>
    <property type="molecule type" value="Genomic_DNA"/>
</dbReference>
<feature type="signal peptide" evidence="1">
    <location>
        <begin position="1"/>
        <end position="19"/>
    </location>
</feature>
<dbReference type="RefSeq" id="WP_379903906.1">
    <property type="nucleotide sequence ID" value="NZ_JBHULM010000011.1"/>
</dbReference>
<keyword evidence="3" id="KW-1185">Reference proteome</keyword>
<gene>
    <name evidence="2" type="ORF">ACFSSB_10405</name>
</gene>